<accession>A0A3S4IE64</accession>
<dbReference type="GO" id="GO:0004145">
    <property type="term" value="F:diamine N-acetyltransferase activity"/>
    <property type="evidence" value="ECO:0007669"/>
    <property type="project" value="UniProtKB-EC"/>
</dbReference>
<dbReference type="Pfam" id="PF13302">
    <property type="entry name" value="Acetyltransf_3"/>
    <property type="match status" value="1"/>
</dbReference>
<dbReference type="PANTHER" id="PTHR43792">
    <property type="entry name" value="GNAT FAMILY, PUTATIVE (AFU_ORTHOLOGUE AFUA_3G00765)-RELATED-RELATED"/>
    <property type="match status" value="1"/>
</dbReference>
<protein>
    <submittedName>
        <fullName evidence="2">Spermidine N(1)-acetyltransferase</fullName>
        <ecNumber evidence="2">2.3.1.57</ecNumber>
    </submittedName>
</protein>
<dbReference type="PROSITE" id="PS51186">
    <property type="entry name" value="GNAT"/>
    <property type="match status" value="1"/>
</dbReference>
<name>A0A3S4IE64_9ENTR</name>
<reference evidence="2 3" key="1">
    <citation type="submission" date="2018-12" db="EMBL/GenBank/DDBJ databases">
        <authorList>
            <consortium name="Pathogen Informatics"/>
        </authorList>
    </citation>
    <scope>NUCLEOTIDE SEQUENCE [LARGE SCALE GENOMIC DNA]</scope>
    <source>
        <strain evidence="2 3">NCTC11466</strain>
    </source>
</reference>
<dbReference type="OrthoDB" id="9801656at2"/>
<evidence type="ECO:0000313" key="2">
    <source>
        <dbReference type="EMBL" id="VEB97628.1"/>
    </source>
</evidence>
<keyword evidence="2" id="KW-0012">Acyltransferase</keyword>
<evidence type="ECO:0000259" key="1">
    <source>
        <dbReference type="PROSITE" id="PS51186"/>
    </source>
</evidence>
<dbReference type="AlphaFoldDB" id="A0A3S4IE64"/>
<gene>
    <name evidence="2" type="primary">speG_2</name>
    <name evidence="2" type="ORF">NCTC11466_02258</name>
</gene>
<dbReference type="InterPro" id="IPR051531">
    <property type="entry name" value="N-acetyltransferase"/>
</dbReference>
<keyword evidence="3" id="KW-1185">Reference proteome</keyword>
<dbReference type="InterPro" id="IPR016181">
    <property type="entry name" value="Acyl_CoA_acyltransferase"/>
</dbReference>
<dbReference type="Proteomes" id="UP000274122">
    <property type="component" value="Chromosome"/>
</dbReference>
<dbReference type="EC" id="2.3.1.57" evidence="2"/>
<proteinExistence type="predicted"/>
<dbReference type="InterPro" id="IPR000182">
    <property type="entry name" value="GNAT_dom"/>
</dbReference>
<dbReference type="RefSeq" id="WP_126356265.1">
    <property type="nucleotide sequence ID" value="NZ_LR134201.1"/>
</dbReference>
<dbReference type="SUPFAM" id="SSF55729">
    <property type="entry name" value="Acyl-CoA N-acyltransferases (Nat)"/>
    <property type="match status" value="1"/>
</dbReference>
<keyword evidence="2" id="KW-0808">Transferase</keyword>
<evidence type="ECO:0000313" key="3">
    <source>
        <dbReference type="Proteomes" id="UP000274122"/>
    </source>
</evidence>
<sequence>MQTFLYTAQTLHQADSTNPFNVVIETPRLKLSPPTEADASALLSIFSDPQVMQYWNTAPWQSLDEAKGFITRSEEEMRDGKTLTLCIHDKESGQLAGKCMLFSFAGPSRRAEIGFGLGREYWGKGLVNEAAGALIAYGFQALGLRRIEAEIDPDNQASAAALKKLGFLQEGLLRQRWEINGVISDSALFGLLAEDKKPA</sequence>
<feature type="domain" description="N-acetyltransferase" evidence="1">
    <location>
        <begin position="29"/>
        <end position="194"/>
    </location>
</feature>
<dbReference type="KEGG" id="clap:NCTC11466_02258"/>
<dbReference type="Gene3D" id="3.40.630.30">
    <property type="match status" value="1"/>
</dbReference>
<organism evidence="2 3">
    <name type="scientific">Cedecea lapagei</name>
    <dbReference type="NCBI Taxonomy" id="158823"/>
    <lineage>
        <taxon>Bacteria</taxon>
        <taxon>Pseudomonadati</taxon>
        <taxon>Pseudomonadota</taxon>
        <taxon>Gammaproteobacteria</taxon>
        <taxon>Enterobacterales</taxon>
        <taxon>Enterobacteriaceae</taxon>
        <taxon>Cedecea</taxon>
    </lineage>
</organism>
<dbReference type="EMBL" id="LR134201">
    <property type="protein sequence ID" value="VEB97628.1"/>
    <property type="molecule type" value="Genomic_DNA"/>
</dbReference>